<dbReference type="EMBL" id="JAPWTJ010003508">
    <property type="protein sequence ID" value="KAJ8955774.1"/>
    <property type="molecule type" value="Genomic_DNA"/>
</dbReference>
<organism evidence="2 3">
    <name type="scientific">Molorchus minor</name>
    <dbReference type="NCBI Taxonomy" id="1323400"/>
    <lineage>
        <taxon>Eukaryota</taxon>
        <taxon>Metazoa</taxon>
        <taxon>Ecdysozoa</taxon>
        <taxon>Arthropoda</taxon>
        <taxon>Hexapoda</taxon>
        <taxon>Insecta</taxon>
        <taxon>Pterygota</taxon>
        <taxon>Neoptera</taxon>
        <taxon>Endopterygota</taxon>
        <taxon>Coleoptera</taxon>
        <taxon>Polyphaga</taxon>
        <taxon>Cucujiformia</taxon>
        <taxon>Chrysomeloidea</taxon>
        <taxon>Cerambycidae</taxon>
        <taxon>Lamiinae</taxon>
        <taxon>Monochamini</taxon>
        <taxon>Molorchus</taxon>
    </lineage>
</organism>
<reference evidence="2" key="1">
    <citation type="journal article" date="2023" name="Insect Mol. Biol.">
        <title>Genome sequencing provides insights into the evolution of gene families encoding plant cell wall-degrading enzymes in longhorned beetles.</title>
        <authorList>
            <person name="Shin N.R."/>
            <person name="Okamura Y."/>
            <person name="Kirsch R."/>
            <person name="Pauchet Y."/>
        </authorList>
    </citation>
    <scope>NUCLEOTIDE SEQUENCE</scope>
    <source>
        <strain evidence="2">MMC_N1</strain>
    </source>
</reference>
<keyword evidence="3" id="KW-1185">Reference proteome</keyword>
<protein>
    <submittedName>
        <fullName evidence="2">Uncharacterized protein</fullName>
    </submittedName>
</protein>
<sequence>MKNDLQAIWGQEVEKVCLGHKETVSFEAQTRKVRKDSLSQSLVRFRPRNISGGPESKEKSSKGGHNPRHGRVPSENGA</sequence>
<evidence type="ECO:0000313" key="2">
    <source>
        <dbReference type="EMBL" id="KAJ8955774.1"/>
    </source>
</evidence>
<comment type="caution">
    <text evidence="2">The sequence shown here is derived from an EMBL/GenBank/DDBJ whole genome shotgun (WGS) entry which is preliminary data.</text>
</comment>
<accession>A0ABQ9IQW3</accession>
<evidence type="ECO:0000256" key="1">
    <source>
        <dbReference type="SAM" id="MobiDB-lite"/>
    </source>
</evidence>
<feature type="region of interest" description="Disordered" evidence="1">
    <location>
        <begin position="29"/>
        <end position="78"/>
    </location>
</feature>
<name>A0ABQ9IQW3_9CUCU</name>
<gene>
    <name evidence="2" type="ORF">NQ317_012319</name>
</gene>
<dbReference type="Proteomes" id="UP001162164">
    <property type="component" value="Unassembled WGS sequence"/>
</dbReference>
<evidence type="ECO:0000313" key="3">
    <source>
        <dbReference type="Proteomes" id="UP001162164"/>
    </source>
</evidence>
<proteinExistence type="predicted"/>